<proteinExistence type="predicted"/>
<gene>
    <name evidence="1" type="ORF">Tci_162307</name>
</gene>
<accession>A0A699GRH5</accession>
<dbReference type="InterPro" id="IPR021109">
    <property type="entry name" value="Peptidase_aspartic_dom_sf"/>
</dbReference>
<comment type="caution">
    <text evidence="1">The sequence shown here is derived from an EMBL/GenBank/DDBJ whole genome shotgun (WGS) entry which is preliminary data.</text>
</comment>
<dbReference type="Gene3D" id="2.40.70.10">
    <property type="entry name" value="Acid Proteases"/>
    <property type="match status" value="1"/>
</dbReference>
<reference evidence="1" key="1">
    <citation type="journal article" date="2019" name="Sci. Rep.">
        <title>Draft genome of Tanacetum cinerariifolium, the natural source of mosquito coil.</title>
        <authorList>
            <person name="Yamashiro T."/>
            <person name="Shiraishi A."/>
            <person name="Satake H."/>
            <person name="Nakayama K."/>
        </authorList>
    </citation>
    <scope>NUCLEOTIDE SEQUENCE</scope>
</reference>
<organism evidence="1">
    <name type="scientific">Tanacetum cinerariifolium</name>
    <name type="common">Dalmatian daisy</name>
    <name type="synonym">Chrysanthemum cinerariifolium</name>
    <dbReference type="NCBI Taxonomy" id="118510"/>
    <lineage>
        <taxon>Eukaryota</taxon>
        <taxon>Viridiplantae</taxon>
        <taxon>Streptophyta</taxon>
        <taxon>Embryophyta</taxon>
        <taxon>Tracheophyta</taxon>
        <taxon>Spermatophyta</taxon>
        <taxon>Magnoliopsida</taxon>
        <taxon>eudicotyledons</taxon>
        <taxon>Gunneridae</taxon>
        <taxon>Pentapetalae</taxon>
        <taxon>asterids</taxon>
        <taxon>campanulids</taxon>
        <taxon>Asterales</taxon>
        <taxon>Asteraceae</taxon>
        <taxon>Asteroideae</taxon>
        <taxon>Anthemideae</taxon>
        <taxon>Anthemidinae</taxon>
        <taxon>Tanacetum</taxon>
    </lineage>
</organism>
<sequence>MKVVDDKKAIQDMADHSQKWHNMMSARTRSTIKSDGLADIQAQLNNLGREIQKDCPLKEEGKTFEEAYYTQFGVPFHQGGRYRAAAPRLYLRDNGNDLYQEQRQTMEESLSKFMVESAKRHDENSNLIKEIQASTDATIRNQGSSIKALEIQIGQMSKLLQERGSRSVPSLTESNPRDHVKSISTIVETDMPLILDFVVLDMPEDIKVPLILGRPFLSTTHTKIDMFKRTISLKVGDDKIVFKNYIELNDLNEPLELRRNQVEDLGPMIEDGEIIDEPMMDIVKTRNDNE</sequence>
<evidence type="ECO:0008006" key="2">
    <source>
        <dbReference type="Google" id="ProtNLM"/>
    </source>
</evidence>
<name>A0A699GRH5_TANCI</name>
<dbReference type="AlphaFoldDB" id="A0A699GRH5"/>
<dbReference type="PANTHER" id="PTHR33067:SF9">
    <property type="entry name" value="RNA-DIRECTED DNA POLYMERASE"/>
    <property type="match status" value="1"/>
</dbReference>
<dbReference type="EMBL" id="BKCJ010038142">
    <property type="protein sequence ID" value="GEV90330.1"/>
    <property type="molecule type" value="Genomic_DNA"/>
</dbReference>
<dbReference type="PANTHER" id="PTHR33067">
    <property type="entry name" value="RNA-DIRECTED DNA POLYMERASE-RELATED"/>
    <property type="match status" value="1"/>
</dbReference>
<protein>
    <recommendedName>
        <fullName evidence="2">Reverse transcriptase domain-containing protein</fullName>
    </recommendedName>
</protein>
<evidence type="ECO:0000313" key="1">
    <source>
        <dbReference type="EMBL" id="GEV90330.1"/>
    </source>
</evidence>